<dbReference type="RefSeq" id="WP_065247614.1">
    <property type="nucleotide sequence ID" value="NZ_CP012117.1"/>
</dbReference>
<feature type="transmembrane region" description="Helical" evidence="1">
    <location>
        <begin position="55"/>
        <end position="85"/>
    </location>
</feature>
<keyword evidence="1" id="KW-1133">Transmembrane helix</keyword>
<gene>
    <name evidence="2" type="ORF">DAD186_08500</name>
</gene>
<reference evidence="2 3" key="1">
    <citation type="submission" date="2015-06" db="EMBL/GenBank/DDBJ databases">
        <title>Investigation of pathophysiology for high-risk pregnancy and development of treatment modality based on it.</title>
        <authorList>
            <person name="Kim B.-C."/>
            <person name="Lim S."/>
        </authorList>
    </citation>
    <scope>NUCLEOTIDE SEQUENCE [LARGE SCALE GENOMIC DNA]</scope>
    <source>
        <strain evidence="2 3">AD1-86</strain>
    </source>
</reference>
<proteinExistence type="predicted"/>
<dbReference type="AlphaFoldDB" id="A0A1B0ZHK7"/>
<keyword evidence="1" id="KW-0812">Transmembrane</keyword>
<feature type="transmembrane region" description="Helical" evidence="1">
    <location>
        <begin position="91"/>
        <end position="117"/>
    </location>
</feature>
<dbReference type="KEGG" id="dva:DAD186_08500"/>
<dbReference type="STRING" id="1630135.DAD186_08500"/>
<organism evidence="2 3">
    <name type="scientific">Dermabacter vaginalis</name>
    <dbReference type="NCBI Taxonomy" id="1630135"/>
    <lineage>
        <taxon>Bacteria</taxon>
        <taxon>Bacillati</taxon>
        <taxon>Actinomycetota</taxon>
        <taxon>Actinomycetes</taxon>
        <taxon>Micrococcales</taxon>
        <taxon>Dermabacteraceae</taxon>
        <taxon>Dermabacter</taxon>
    </lineage>
</organism>
<evidence type="ECO:0000313" key="2">
    <source>
        <dbReference type="EMBL" id="ANP27400.1"/>
    </source>
</evidence>
<name>A0A1B0ZHK7_9MICO</name>
<accession>A0A1B0ZHK7</accession>
<keyword evidence="1" id="KW-0472">Membrane</keyword>
<sequence length="168" mass="17945">MINSTNDRSSNDRRTSTTSRSIGELVASIKNEFTSVIDQQVAIAKKEVTGIAVKGGAVAALAAVLVFFLLSAWVMFLFFCAWGLVALGLPAWASFLIVCGSLVVLGAILGLIAYLIVKKITAPEVTIETAKSAVDSVQGKRRVNSVDYDDAFEELYGKQVSAATPREI</sequence>
<dbReference type="Proteomes" id="UP000092596">
    <property type="component" value="Chromosome"/>
</dbReference>
<dbReference type="Pfam" id="PF07332">
    <property type="entry name" value="Phage_holin_3_6"/>
    <property type="match status" value="1"/>
</dbReference>
<dbReference type="InterPro" id="IPR009937">
    <property type="entry name" value="Phage_holin_3_6"/>
</dbReference>
<protein>
    <recommendedName>
        <fullName evidence="4">Phage holin family protein</fullName>
    </recommendedName>
</protein>
<evidence type="ECO:0008006" key="4">
    <source>
        <dbReference type="Google" id="ProtNLM"/>
    </source>
</evidence>
<dbReference type="EMBL" id="CP012117">
    <property type="protein sequence ID" value="ANP27400.1"/>
    <property type="molecule type" value="Genomic_DNA"/>
</dbReference>
<evidence type="ECO:0000256" key="1">
    <source>
        <dbReference type="SAM" id="Phobius"/>
    </source>
</evidence>
<evidence type="ECO:0000313" key="3">
    <source>
        <dbReference type="Proteomes" id="UP000092596"/>
    </source>
</evidence>
<dbReference type="PATRIC" id="fig|1630135.4.peg.850"/>